<reference evidence="2 3" key="1">
    <citation type="submission" date="2020-02" db="EMBL/GenBank/DDBJ databases">
        <title>Comparative genomics of sulfur disproportionating microorganisms.</title>
        <authorList>
            <person name="Ward L.M."/>
            <person name="Bertran E."/>
            <person name="Johnston D.T."/>
        </authorList>
    </citation>
    <scope>NUCLEOTIDE SEQUENCE [LARGE SCALE GENOMIC DNA]</scope>
    <source>
        <strain evidence="2 3">DSM 3696</strain>
    </source>
</reference>
<dbReference type="AlphaFoldDB" id="A0A7K3NSI5"/>
<name>A0A7K3NSI5_9BACT</name>
<accession>A0A7K3NSI5</accession>
<keyword evidence="3" id="KW-1185">Reference proteome</keyword>
<feature type="transmembrane region" description="Helical" evidence="1">
    <location>
        <begin position="50"/>
        <end position="69"/>
    </location>
</feature>
<comment type="caution">
    <text evidence="2">The sequence shown here is derived from an EMBL/GenBank/DDBJ whole genome shotgun (WGS) entry which is preliminary data.</text>
</comment>
<feature type="transmembrane region" description="Helical" evidence="1">
    <location>
        <begin position="109"/>
        <end position="126"/>
    </location>
</feature>
<keyword evidence="1" id="KW-1133">Transmembrane helix</keyword>
<dbReference type="RefSeq" id="WP_163303831.1">
    <property type="nucleotide sequence ID" value="NZ_JAAGRQ010000139.1"/>
</dbReference>
<proteinExistence type="predicted"/>
<dbReference type="EMBL" id="JAAGRQ010000139">
    <property type="protein sequence ID" value="NDY58765.1"/>
    <property type="molecule type" value="Genomic_DNA"/>
</dbReference>
<keyword evidence="1" id="KW-0812">Transmembrane</keyword>
<gene>
    <name evidence="2" type="ORF">G3N56_18675</name>
</gene>
<evidence type="ECO:0000313" key="2">
    <source>
        <dbReference type="EMBL" id="NDY58765.1"/>
    </source>
</evidence>
<feature type="transmembrane region" description="Helical" evidence="1">
    <location>
        <begin position="81"/>
        <end position="97"/>
    </location>
</feature>
<feature type="transmembrane region" description="Helical" evidence="1">
    <location>
        <begin position="12"/>
        <end position="29"/>
    </location>
</feature>
<feature type="transmembrane region" description="Helical" evidence="1">
    <location>
        <begin position="200"/>
        <end position="220"/>
    </location>
</feature>
<evidence type="ECO:0000313" key="3">
    <source>
        <dbReference type="Proteomes" id="UP000469724"/>
    </source>
</evidence>
<dbReference type="Proteomes" id="UP000469724">
    <property type="component" value="Unassembled WGS sequence"/>
</dbReference>
<protein>
    <submittedName>
        <fullName evidence="2">Uncharacterized protein</fullName>
    </submittedName>
</protein>
<organism evidence="2 3">
    <name type="scientific">Desulfolutivibrio sulfodismutans</name>
    <dbReference type="NCBI Taxonomy" id="63561"/>
    <lineage>
        <taxon>Bacteria</taxon>
        <taxon>Pseudomonadati</taxon>
        <taxon>Thermodesulfobacteriota</taxon>
        <taxon>Desulfovibrionia</taxon>
        <taxon>Desulfovibrionales</taxon>
        <taxon>Desulfovibrionaceae</taxon>
        <taxon>Desulfolutivibrio</taxon>
    </lineage>
</organism>
<feature type="transmembrane region" description="Helical" evidence="1">
    <location>
        <begin position="162"/>
        <end position="180"/>
    </location>
</feature>
<keyword evidence="1" id="KW-0472">Membrane</keyword>
<evidence type="ECO:0000256" key="1">
    <source>
        <dbReference type="SAM" id="Phobius"/>
    </source>
</evidence>
<feature type="transmembrane region" description="Helical" evidence="1">
    <location>
        <begin position="132"/>
        <end position="150"/>
    </location>
</feature>
<sequence>MSDWFGWLTNREFALLVYLLILLVSIFICKRTRGPALDVIRAFFSRPIQIIIVLMICYIFIIVYFLYIIGFLSSENLKTTIIWMLTFSFSSLFSLVSDKKYIFNYKNELVKSLGLLAIVVFVSEMYNFSLGIEFIVVLCSVFFSIVIAFGEHDVAYQKAVKFSKIVLGVVALIVLGNSIVCFIDDRTSDLRGAVVEFLVPVWLTFLYFPFLYLIFLYIVYERVFMQLKIKMDDKKLILYAVVVSALKYKNDIKSLEKWVNLMMQSHVNNRDDVEKLFDKISVLNANERNPPYVSPDLGWSPYKAKYFLDEYGLATGSYNKIDEEWYSDANVSVDNTDGMNNLAYYIEGDEYVARVLKLILNVGCVAGREESESLFYEVATALLEKVFDRKSINIDEVFLDSCDYSGVVSGKSVTLKRSNWLHCSGYDIKLSIFASANS</sequence>